<dbReference type="STRING" id="1116472.MGMO_103c00060"/>
<dbReference type="AlphaFoldDB" id="V5BU85"/>
<dbReference type="Gene3D" id="1.10.150.290">
    <property type="entry name" value="S-adenosyl-L-methionine-dependent methyltransferases"/>
    <property type="match status" value="1"/>
</dbReference>
<reference evidence="2 3" key="1">
    <citation type="journal article" date="2013" name="Genome Announc.">
        <title>Draft Genome Sequence of the Methanotrophic Gammaproteobacterium Methyloglobulus morosus DSM 22980 Strain KoM1.</title>
        <authorList>
            <person name="Poehlein A."/>
            <person name="Deutzmann J.S."/>
            <person name="Daniel R."/>
            <person name="Simeonova D.D."/>
        </authorList>
    </citation>
    <scope>NUCLEOTIDE SEQUENCE [LARGE SCALE GENOMIC DNA]</scope>
    <source>
        <strain evidence="2 3">KoM1</strain>
    </source>
</reference>
<organism evidence="2 3">
    <name type="scientific">Methyloglobulus morosus KoM1</name>
    <dbReference type="NCBI Taxonomy" id="1116472"/>
    <lineage>
        <taxon>Bacteria</taxon>
        <taxon>Pseudomonadati</taxon>
        <taxon>Pseudomonadota</taxon>
        <taxon>Gammaproteobacteria</taxon>
        <taxon>Methylococcales</taxon>
        <taxon>Methylococcaceae</taxon>
        <taxon>Methyloglobulus</taxon>
    </lineage>
</organism>
<dbReference type="Gene3D" id="3.40.50.150">
    <property type="entry name" value="Vaccinia Virus protein VP39"/>
    <property type="match status" value="1"/>
</dbReference>
<protein>
    <submittedName>
        <fullName evidence="2">Putative methyltransferase 235L</fullName>
        <ecNumber evidence="2">2.1.1.-</ecNumber>
    </submittedName>
</protein>
<keyword evidence="2" id="KW-0808">Transferase</keyword>
<dbReference type="PANTHER" id="PTHR43861">
    <property type="entry name" value="TRANS-ACONITATE 2-METHYLTRANSFERASE-RELATED"/>
    <property type="match status" value="1"/>
</dbReference>
<feature type="domain" description="Methyltransferase" evidence="1">
    <location>
        <begin position="35"/>
        <end position="139"/>
    </location>
</feature>
<dbReference type="RefSeq" id="WP_023495483.1">
    <property type="nucleotide sequence ID" value="NZ_AYLO01000098.1"/>
</dbReference>
<dbReference type="Pfam" id="PF13847">
    <property type="entry name" value="Methyltransf_31"/>
    <property type="match status" value="1"/>
</dbReference>
<sequence length="265" mass="29768">MTTYNWNAEDYERNSQAQQQWGRELIANLNLRGEEDILDLGCGDGKVTAEIAHLVGSGSVVGIDNSIQMIELAKEKYLQNKHPNLSFQVMNASDLSFEDCFDVVFSNAVLHWVKNHQPVIEGLYKSLRVGGKILLRMGGKGDAAVILSVMDDFKASNRWAQYFTEFEFPFTFLGVDDYQVLLKAAGFSEKRVVLIPKDMTHDGKSGLEGWIRTTWLPYTLRIPTEKREAFIEEVSSNYLGKVPLDAEGKAHVAMVQIEVEADKTA</sequence>
<accession>V5BU85</accession>
<evidence type="ECO:0000259" key="1">
    <source>
        <dbReference type="Pfam" id="PF13847"/>
    </source>
</evidence>
<keyword evidence="2" id="KW-0489">Methyltransferase</keyword>
<dbReference type="GO" id="GO:0032259">
    <property type="term" value="P:methylation"/>
    <property type="evidence" value="ECO:0007669"/>
    <property type="project" value="UniProtKB-KW"/>
</dbReference>
<dbReference type="GO" id="GO:0030798">
    <property type="term" value="F:trans-aconitate 2-methyltransferase activity"/>
    <property type="evidence" value="ECO:0007669"/>
    <property type="project" value="InterPro"/>
</dbReference>
<dbReference type="InterPro" id="IPR023149">
    <property type="entry name" value="Trans_acon_MeTrfase_C"/>
</dbReference>
<gene>
    <name evidence="2" type="ORF">MGMO_103c00060</name>
</gene>
<dbReference type="EC" id="2.1.1.-" evidence="2"/>
<keyword evidence="3" id="KW-1185">Reference proteome</keyword>
<proteinExistence type="predicted"/>
<dbReference type="PATRIC" id="fig|1116472.3.peg.2787"/>
<dbReference type="Proteomes" id="UP000017842">
    <property type="component" value="Unassembled WGS sequence"/>
</dbReference>
<dbReference type="EMBL" id="AYLO01000098">
    <property type="protein sequence ID" value="ESS71439.1"/>
    <property type="molecule type" value="Genomic_DNA"/>
</dbReference>
<evidence type="ECO:0000313" key="3">
    <source>
        <dbReference type="Proteomes" id="UP000017842"/>
    </source>
</evidence>
<comment type="caution">
    <text evidence="2">The sequence shown here is derived from an EMBL/GenBank/DDBJ whole genome shotgun (WGS) entry which is preliminary data.</text>
</comment>
<dbReference type="InterPro" id="IPR025714">
    <property type="entry name" value="Methyltranfer_dom"/>
</dbReference>
<dbReference type="SUPFAM" id="SSF53335">
    <property type="entry name" value="S-adenosyl-L-methionine-dependent methyltransferases"/>
    <property type="match status" value="1"/>
</dbReference>
<dbReference type="CDD" id="cd02440">
    <property type="entry name" value="AdoMet_MTases"/>
    <property type="match status" value="1"/>
</dbReference>
<name>V5BU85_9GAMM</name>
<evidence type="ECO:0000313" key="2">
    <source>
        <dbReference type="EMBL" id="ESS71439.1"/>
    </source>
</evidence>
<dbReference type="InterPro" id="IPR029063">
    <property type="entry name" value="SAM-dependent_MTases_sf"/>
</dbReference>
<dbReference type="PANTHER" id="PTHR43861:SF1">
    <property type="entry name" value="TRANS-ACONITATE 2-METHYLTRANSFERASE"/>
    <property type="match status" value="1"/>
</dbReference>
<dbReference type="eggNOG" id="COG4106">
    <property type="taxonomic scope" value="Bacteria"/>
</dbReference>
<dbReference type="OrthoDB" id="9760689at2"/>